<dbReference type="AlphaFoldDB" id="A0A8B6DXF6"/>
<keyword evidence="1" id="KW-0677">Repeat</keyword>
<dbReference type="PROSITE" id="PS50297">
    <property type="entry name" value="ANK_REP_REGION"/>
    <property type="match status" value="1"/>
</dbReference>
<keyword evidence="2 3" id="KW-0040">ANK repeat</keyword>
<comment type="caution">
    <text evidence="4">The sequence shown here is derived from an EMBL/GenBank/DDBJ whole genome shotgun (WGS) entry which is preliminary data.</text>
</comment>
<dbReference type="PROSITE" id="PS50088">
    <property type="entry name" value="ANK_REPEAT"/>
    <property type="match status" value="1"/>
</dbReference>
<evidence type="ECO:0000256" key="2">
    <source>
        <dbReference type="ARBA" id="ARBA00023043"/>
    </source>
</evidence>
<dbReference type="Gene3D" id="1.25.40.20">
    <property type="entry name" value="Ankyrin repeat-containing domain"/>
    <property type="match status" value="1"/>
</dbReference>
<evidence type="ECO:0000313" key="4">
    <source>
        <dbReference type="EMBL" id="VDI25091.1"/>
    </source>
</evidence>
<dbReference type="InterPro" id="IPR036770">
    <property type="entry name" value="Ankyrin_rpt-contain_sf"/>
</dbReference>
<name>A0A8B6DXF6_MYTGA</name>
<dbReference type="Proteomes" id="UP000596742">
    <property type="component" value="Unassembled WGS sequence"/>
</dbReference>
<keyword evidence="5" id="KW-1185">Reference proteome</keyword>
<sequence>MAACGKGNLSIVRFLIKNGADINSRDKDGYTAINWAHVGGDNRILYLLIDRM</sequence>
<dbReference type="SUPFAM" id="SSF48403">
    <property type="entry name" value="Ankyrin repeat"/>
    <property type="match status" value="1"/>
</dbReference>
<reference evidence="4" key="1">
    <citation type="submission" date="2018-11" db="EMBL/GenBank/DDBJ databases">
        <authorList>
            <person name="Alioto T."/>
            <person name="Alioto T."/>
        </authorList>
    </citation>
    <scope>NUCLEOTIDE SEQUENCE</scope>
</reference>
<evidence type="ECO:0000313" key="5">
    <source>
        <dbReference type="Proteomes" id="UP000596742"/>
    </source>
</evidence>
<dbReference type="InterPro" id="IPR002110">
    <property type="entry name" value="Ankyrin_rpt"/>
</dbReference>
<feature type="repeat" description="ANK" evidence="3">
    <location>
        <begin position="1"/>
        <end position="27"/>
    </location>
</feature>
<dbReference type="PANTHER" id="PTHR24171">
    <property type="entry name" value="ANKYRIN REPEAT DOMAIN-CONTAINING PROTEIN 39-RELATED"/>
    <property type="match status" value="1"/>
</dbReference>
<protein>
    <submittedName>
        <fullName evidence="4">Uncharacterized protein</fullName>
    </submittedName>
</protein>
<evidence type="ECO:0000256" key="3">
    <source>
        <dbReference type="PROSITE-ProRule" id="PRU00023"/>
    </source>
</evidence>
<proteinExistence type="predicted"/>
<dbReference type="OrthoDB" id="6084340at2759"/>
<dbReference type="Pfam" id="PF13637">
    <property type="entry name" value="Ank_4"/>
    <property type="match status" value="1"/>
</dbReference>
<gene>
    <name evidence="4" type="ORF">MGAL_10B028860</name>
</gene>
<organism evidence="4 5">
    <name type="scientific">Mytilus galloprovincialis</name>
    <name type="common">Mediterranean mussel</name>
    <dbReference type="NCBI Taxonomy" id="29158"/>
    <lineage>
        <taxon>Eukaryota</taxon>
        <taxon>Metazoa</taxon>
        <taxon>Spiralia</taxon>
        <taxon>Lophotrochozoa</taxon>
        <taxon>Mollusca</taxon>
        <taxon>Bivalvia</taxon>
        <taxon>Autobranchia</taxon>
        <taxon>Pteriomorphia</taxon>
        <taxon>Mytilida</taxon>
        <taxon>Mytiloidea</taxon>
        <taxon>Mytilidae</taxon>
        <taxon>Mytilinae</taxon>
        <taxon>Mytilus</taxon>
    </lineage>
</organism>
<dbReference type="EMBL" id="UYJE01004110">
    <property type="protein sequence ID" value="VDI25091.1"/>
    <property type="molecule type" value="Genomic_DNA"/>
</dbReference>
<accession>A0A8B6DXF6</accession>
<evidence type="ECO:0000256" key="1">
    <source>
        <dbReference type="ARBA" id="ARBA00022737"/>
    </source>
</evidence>